<evidence type="ECO:0000256" key="1">
    <source>
        <dbReference type="SAM" id="MobiDB-lite"/>
    </source>
</evidence>
<sequence>MKTKIIKLLKYLNSNGFYKLENDKDAREIYLKAIDYYKTKTNTTRKSNIVQIKSIVGKNGQFLAETKINNPNLKQTRTKKGFLNLEDRKILSLLKDYEYMLKGSLKHVQDLYCILYNTGVTDKDYSKEYEEDILEDIYKHIIEKIWRKPDENSISSKDIEINSLVDDTKVSTSKVCSEPVNVVDVDKNSNSPVKRPITNVVDNKPMKSSNPVSKNPSSPVNRPSNSSPVSNPVNRPSNSSPVSNPVNIPSNSSPVSSPVNIPSNSSPVSNPVNRPINLVDVSKPTFEIIKIKHGVAFNKTKNNLDDHREIDIENNKFKHDCIANESTIRDFKNILPKDWKQNGSFIDVRKLNINNIEEENKLKSEFLKLQQQKADFFESIKRESIKFYENKQKEGKKNEMDRSKSVIIEGEKIIKDIIKERKEEVSNKNGSQDNIINNTQDKINNTQDLGISEDLYIENDSISNSVEDHYVEEDENTGSVFIESTYEGKTSQNTKEEDESKCKKFKYSSQEKKIPEKEKNERLKLVEKTKKINFANLLVFSRFD</sequence>
<dbReference type="OrthoDB" id="10670193at2759"/>
<accession>A0A9P6KYM0</accession>
<name>A0A9P6KYM0_9MICR</name>
<protein>
    <submittedName>
        <fullName evidence="2">Uncharacterized protein</fullName>
    </submittedName>
</protein>
<gene>
    <name evidence="2" type="ORF">NGRA_1437</name>
</gene>
<proteinExistence type="predicted"/>
<feature type="compositionally biased region" description="Low complexity" evidence="1">
    <location>
        <begin position="208"/>
        <end position="272"/>
    </location>
</feature>
<dbReference type="AlphaFoldDB" id="A0A9P6KYM0"/>
<reference evidence="2 3" key="1">
    <citation type="journal article" date="2020" name="Genome Biol. Evol.">
        <title>Comparative genomics of strictly vertically transmitted, feminizing microsporidia endosymbionts of amphipod crustaceans.</title>
        <authorList>
            <person name="Cormier A."/>
            <person name="Chebbi M.A."/>
            <person name="Giraud I."/>
            <person name="Wattier R."/>
            <person name="Teixeira M."/>
            <person name="Gilbert C."/>
            <person name="Rigaud T."/>
            <person name="Cordaux R."/>
        </authorList>
    </citation>
    <scope>NUCLEOTIDE SEQUENCE [LARGE SCALE GENOMIC DNA]</scope>
    <source>
        <strain evidence="2 3">Ou3-Ou53</strain>
    </source>
</reference>
<evidence type="ECO:0000313" key="2">
    <source>
        <dbReference type="EMBL" id="KAF9763196.1"/>
    </source>
</evidence>
<organism evidence="2 3">
    <name type="scientific">Nosema granulosis</name>
    <dbReference type="NCBI Taxonomy" id="83296"/>
    <lineage>
        <taxon>Eukaryota</taxon>
        <taxon>Fungi</taxon>
        <taxon>Fungi incertae sedis</taxon>
        <taxon>Microsporidia</taxon>
        <taxon>Nosematidae</taxon>
        <taxon>Nosema</taxon>
    </lineage>
</organism>
<dbReference type="EMBL" id="SBJO01000092">
    <property type="protein sequence ID" value="KAF9763196.1"/>
    <property type="molecule type" value="Genomic_DNA"/>
</dbReference>
<dbReference type="Proteomes" id="UP000740883">
    <property type="component" value="Unassembled WGS sequence"/>
</dbReference>
<keyword evidence="3" id="KW-1185">Reference proteome</keyword>
<comment type="caution">
    <text evidence="2">The sequence shown here is derived from an EMBL/GenBank/DDBJ whole genome shotgun (WGS) entry which is preliminary data.</text>
</comment>
<feature type="compositionally biased region" description="Low complexity" evidence="1">
    <location>
        <begin position="183"/>
        <end position="193"/>
    </location>
</feature>
<evidence type="ECO:0000313" key="3">
    <source>
        <dbReference type="Proteomes" id="UP000740883"/>
    </source>
</evidence>
<feature type="region of interest" description="Disordered" evidence="1">
    <location>
        <begin position="183"/>
        <end position="272"/>
    </location>
</feature>